<feature type="region of interest" description="Disordered" evidence="1">
    <location>
        <begin position="30"/>
        <end position="54"/>
    </location>
</feature>
<dbReference type="EMBL" id="PGCI01000310">
    <property type="protein sequence ID" value="PLW30068.1"/>
    <property type="molecule type" value="Genomic_DNA"/>
</dbReference>
<dbReference type="AlphaFoldDB" id="A0A2N5TX84"/>
<reference evidence="2 3" key="1">
    <citation type="submission" date="2017-11" db="EMBL/GenBank/DDBJ databases">
        <title>De novo assembly and phasing of dikaryotic genomes from two isolates of Puccinia coronata f. sp. avenae, the causal agent of oat crown rust.</title>
        <authorList>
            <person name="Miller M.E."/>
            <person name="Zhang Y."/>
            <person name="Omidvar V."/>
            <person name="Sperschneider J."/>
            <person name="Schwessinger B."/>
            <person name="Raley C."/>
            <person name="Palmer J.M."/>
            <person name="Garnica D."/>
            <person name="Upadhyaya N."/>
            <person name="Rathjen J."/>
            <person name="Taylor J.M."/>
            <person name="Park R.F."/>
            <person name="Dodds P.N."/>
            <person name="Hirsch C.D."/>
            <person name="Kianian S.F."/>
            <person name="Figueroa M."/>
        </authorList>
    </citation>
    <scope>NUCLEOTIDE SEQUENCE [LARGE SCALE GENOMIC DNA]</scope>
    <source>
        <strain evidence="2">12SD80</strain>
    </source>
</reference>
<dbReference type="Proteomes" id="UP000235392">
    <property type="component" value="Unassembled WGS sequence"/>
</dbReference>
<gene>
    <name evidence="2" type="ORF">PCASD_17424</name>
</gene>
<name>A0A2N5TX84_9BASI</name>
<comment type="caution">
    <text evidence="2">The sequence shown here is derived from an EMBL/GenBank/DDBJ whole genome shotgun (WGS) entry which is preliminary data.</text>
</comment>
<proteinExistence type="predicted"/>
<accession>A0A2N5TX84</accession>
<evidence type="ECO:0000313" key="2">
    <source>
        <dbReference type="EMBL" id="PLW30068.1"/>
    </source>
</evidence>
<evidence type="ECO:0000313" key="3">
    <source>
        <dbReference type="Proteomes" id="UP000235392"/>
    </source>
</evidence>
<evidence type="ECO:0000256" key="1">
    <source>
        <dbReference type="SAM" id="MobiDB-lite"/>
    </source>
</evidence>
<sequence length="157" mass="17445">MTNPAKIAQQAEMEDLLAAQAIRDEAAWVASSKKKAPNASGDSEEEESDKLNPTECDSINLHMKHIYATHLVNMAYNRHTPIFIDPQNHNQYILLTVAACSKWAKALVERKDDIRLNSPPNLLRFLRISAAKQSRLSNELDASALTASTSAVNEFNL</sequence>
<organism evidence="2 3">
    <name type="scientific">Puccinia coronata f. sp. avenae</name>
    <dbReference type="NCBI Taxonomy" id="200324"/>
    <lineage>
        <taxon>Eukaryota</taxon>
        <taxon>Fungi</taxon>
        <taxon>Dikarya</taxon>
        <taxon>Basidiomycota</taxon>
        <taxon>Pucciniomycotina</taxon>
        <taxon>Pucciniomycetes</taxon>
        <taxon>Pucciniales</taxon>
        <taxon>Pucciniaceae</taxon>
        <taxon>Puccinia</taxon>
    </lineage>
</organism>
<protein>
    <submittedName>
        <fullName evidence="2">Uncharacterized protein</fullName>
    </submittedName>
</protein>